<feature type="domain" description="DUF8156" evidence="1">
    <location>
        <begin position="1"/>
        <end position="88"/>
    </location>
</feature>
<gene>
    <name evidence="2" type="ORF">ACFQL9_06680</name>
</gene>
<dbReference type="Proteomes" id="UP001596461">
    <property type="component" value="Unassembled WGS sequence"/>
</dbReference>
<dbReference type="Pfam" id="PF26485">
    <property type="entry name" value="DUF8156"/>
    <property type="match status" value="1"/>
</dbReference>
<name>A0ABD5W7Y0_9EURY</name>
<protein>
    <recommendedName>
        <fullName evidence="1">DUF8156 domain-containing protein</fullName>
    </recommendedName>
</protein>
<dbReference type="InterPro" id="IPR058469">
    <property type="entry name" value="DUF8156"/>
</dbReference>
<proteinExistence type="predicted"/>
<evidence type="ECO:0000313" key="3">
    <source>
        <dbReference type="Proteomes" id="UP001596461"/>
    </source>
</evidence>
<organism evidence="2 3">
    <name type="scientific">Halobaculum lipolyticum</name>
    <dbReference type="NCBI Taxonomy" id="3032001"/>
    <lineage>
        <taxon>Archaea</taxon>
        <taxon>Methanobacteriati</taxon>
        <taxon>Methanobacteriota</taxon>
        <taxon>Stenosarchaea group</taxon>
        <taxon>Halobacteria</taxon>
        <taxon>Halobacteriales</taxon>
        <taxon>Haloferacaceae</taxon>
        <taxon>Halobaculum</taxon>
    </lineage>
</organism>
<reference evidence="2 3" key="1">
    <citation type="journal article" date="2019" name="Int. J. Syst. Evol. Microbiol.">
        <title>The Global Catalogue of Microorganisms (GCM) 10K type strain sequencing project: providing services to taxonomists for standard genome sequencing and annotation.</title>
        <authorList>
            <consortium name="The Broad Institute Genomics Platform"/>
            <consortium name="The Broad Institute Genome Sequencing Center for Infectious Disease"/>
            <person name="Wu L."/>
            <person name="Ma J."/>
        </authorList>
    </citation>
    <scope>NUCLEOTIDE SEQUENCE [LARGE SCALE GENOMIC DNA]</scope>
    <source>
        <strain evidence="2 3">DT31</strain>
    </source>
</reference>
<dbReference type="EMBL" id="JBHTAH010000004">
    <property type="protein sequence ID" value="MFC7069322.1"/>
    <property type="molecule type" value="Genomic_DNA"/>
</dbReference>
<accession>A0ABD5W7Y0</accession>
<dbReference type="AlphaFoldDB" id="A0ABD5W7Y0"/>
<sequence length="90" mass="10334">MGRTTPTYRRFLDAYEADWGDYRRALRRERRDDFDRLFEGAAAAAHAAGLQNPPDPLEAVYLSMLVAHETELRRLRERVAALEGAEDDDP</sequence>
<evidence type="ECO:0000313" key="2">
    <source>
        <dbReference type="EMBL" id="MFC7069322.1"/>
    </source>
</evidence>
<dbReference type="GeneID" id="81123855"/>
<comment type="caution">
    <text evidence="2">The sequence shown here is derived from an EMBL/GenBank/DDBJ whole genome shotgun (WGS) entry which is preliminary data.</text>
</comment>
<keyword evidence="3" id="KW-1185">Reference proteome</keyword>
<evidence type="ECO:0000259" key="1">
    <source>
        <dbReference type="Pfam" id="PF26485"/>
    </source>
</evidence>
<dbReference type="RefSeq" id="WP_284032032.1">
    <property type="nucleotide sequence ID" value="NZ_CP126154.1"/>
</dbReference>